<dbReference type="RefSeq" id="WP_344925200.1">
    <property type="nucleotide sequence ID" value="NZ_BAABCW010000002.1"/>
</dbReference>
<keyword evidence="1" id="KW-0472">Membrane</keyword>
<sequence>MICQTCKTSLPAEVNFCPDCGMSTKEVIQIDGKSPLYLIITFYIVDLIFLTTIYFVYQNGSSLTTEIVIEIIAAFIAIGFASVDAKAIIKLYRFPKINVLAVLAMIIIPLITGVTVYYGIEILNTTIFDESSNTYLGYVMYPNPIFWAIFFTTITPPIFEELVYRGFLFNQLQKITSIRVTIILTAFIFALAHFSIISLLWIFPFGLLLGYIRHKYKTLWLGMIIHFIHNLIVLSLDYYYYDNILLDF</sequence>
<feature type="domain" description="CAAX prenyl protease 2/Lysostaphin resistance protein A-like" evidence="2">
    <location>
        <begin position="144"/>
        <end position="232"/>
    </location>
</feature>
<feature type="transmembrane region" description="Helical" evidence="1">
    <location>
        <begin position="63"/>
        <end position="85"/>
    </location>
</feature>
<feature type="transmembrane region" description="Helical" evidence="1">
    <location>
        <begin position="219"/>
        <end position="241"/>
    </location>
</feature>
<keyword evidence="1" id="KW-1133">Transmembrane helix</keyword>
<feature type="transmembrane region" description="Helical" evidence="1">
    <location>
        <begin position="140"/>
        <end position="159"/>
    </location>
</feature>
<dbReference type="PANTHER" id="PTHR43592">
    <property type="entry name" value="CAAX AMINO TERMINAL PROTEASE"/>
    <property type="match status" value="1"/>
</dbReference>
<comment type="caution">
    <text evidence="3">The sequence shown here is derived from an EMBL/GenBank/DDBJ whole genome shotgun (WGS) entry which is preliminary data.</text>
</comment>
<dbReference type="Pfam" id="PF02517">
    <property type="entry name" value="Rce1-like"/>
    <property type="match status" value="1"/>
</dbReference>
<evidence type="ECO:0000313" key="4">
    <source>
        <dbReference type="Proteomes" id="UP001500459"/>
    </source>
</evidence>
<evidence type="ECO:0000256" key="1">
    <source>
        <dbReference type="SAM" id="Phobius"/>
    </source>
</evidence>
<organism evidence="3 4">
    <name type="scientific">Aquimarina addita</name>
    <dbReference type="NCBI Taxonomy" id="870485"/>
    <lineage>
        <taxon>Bacteria</taxon>
        <taxon>Pseudomonadati</taxon>
        <taxon>Bacteroidota</taxon>
        <taxon>Flavobacteriia</taxon>
        <taxon>Flavobacteriales</taxon>
        <taxon>Flavobacteriaceae</taxon>
        <taxon>Aquimarina</taxon>
    </lineage>
</organism>
<feature type="transmembrane region" description="Helical" evidence="1">
    <location>
        <begin position="180"/>
        <end position="207"/>
    </location>
</feature>
<gene>
    <name evidence="3" type="ORF">GCM10022393_09410</name>
</gene>
<evidence type="ECO:0000259" key="2">
    <source>
        <dbReference type="Pfam" id="PF02517"/>
    </source>
</evidence>
<keyword evidence="4" id="KW-1185">Reference proteome</keyword>
<keyword evidence="1" id="KW-0812">Transmembrane</keyword>
<dbReference type="Proteomes" id="UP001500459">
    <property type="component" value="Unassembled WGS sequence"/>
</dbReference>
<proteinExistence type="predicted"/>
<accession>A0ABP7XDN5</accession>
<dbReference type="EMBL" id="BAABCW010000002">
    <property type="protein sequence ID" value="GAA4111587.1"/>
    <property type="molecule type" value="Genomic_DNA"/>
</dbReference>
<dbReference type="InterPro" id="IPR003675">
    <property type="entry name" value="Rce1/LyrA-like_dom"/>
</dbReference>
<reference evidence="4" key="1">
    <citation type="journal article" date="2019" name="Int. J. Syst. Evol. Microbiol.">
        <title>The Global Catalogue of Microorganisms (GCM) 10K type strain sequencing project: providing services to taxonomists for standard genome sequencing and annotation.</title>
        <authorList>
            <consortium name="The Broad Institute Genomics Platform"/>
            <consortium name="The Broad Institute Genome Sequencing Center for Infectious Disease"/>
            <person name="Wu L."/>
            <person name="Ma J."/>
        </authorList>
    </citation>
    <scope>NUCLEOTIDE SEQUENCE [LARGE SCALE GENOMIC DNA]</scope>
    <source>
        <strain evidence="4">JCM 17106</strain>
    </source>
</reference>
<protein>
    <recommendedName>
        <fullName evidence="2">CAAX prenyl protease 2/Lysostaphin resistance protein A-like domain-containing protein</fullName>
    </recommendedName>
</protein>
<evidence type="ECO:0000313" key="3">
    <source>
        <dbReference type="EMBL" id="GAA4111587.1"/>
    </source>
</evidence>
<dbReference type="PANTHER" id="PTHR43592:SF15">
    <property type="entry name" value="CAAX AMINO TERMINAL PROTEASE FAMILY PROTEIN"/>
    <property type="match status" value="1"/>
</dbReference>
<feature type="transmembrane region" description="Helical" evidence="1">
    <location>
        <begin position="97"/>
        <end position="120"/>
    </location>
</feature>
<name>A0ABP7XDN5_9FLAO</name>
<feature type="transmembrane region" description="Helical" evidence="1">
    <location>
        <begin position="36"/>
        <end position="57"/>
    </location>
</feature>